<comment type="subcellular location">
    <subcellularLocation>
        <location evidence="9">Mitochondrion inner membrane</location>
    </subcellularLocation>
</comment>
<reference evidence="10 11" key="1">
    <citation type="submission" date="2024-03" db="EMBL/GenBank/DDBJ databases">
        <title>Genome-scale model development and genomic sequencing of the oleaginous clade Lipomyces.</title>
        <authorList>
            <consortium name="Lawrence Berkeley National Laboratory"/>
            <person name="Czajka J.J."/>
            <person name="Han Y."/>
            <person name="Kim J."/>
            <person name="Mondo S.J."/>
            <person name="Hofstad B.A."/>
            <person name="Robles A."/>
            <person name="Haridas S."/>
            <person name="Riley R."/>
            <person name="LaButti K."/>
            <person name="Pangilinan J."/>
            <person name="Andreopoulos W."/>
            <person name="Lipzen A."/>
            <person name="Yan J."/>
            <person name="Wang M."/>
            <person name="Ng V."/>
            <person name="Grigoriev I.V."/>
            <person name="Spatafora J.W."/>
            <person name="Magnuson J.K."/>
            <person name="Baker S.E."/>
            <person name="Pomraning K.R."/>
        </authorList>
    </citation>
    <scope>NUCLEOTIDE SEQUENCE [LARGE SCALE GENOMIC DNA]</scope>
    <source>
        <strain evidence="10 11">Phaff 52-87</strain>
    </source>
</reference>
<dbReference type="PANTHER" id="PTHR13344">
    <property type="entry name" value="NADH-UBIQUINONE OXIDOREDUCTASE"/>
    <property type="match status" value="1"/>
</dbReference>
<keyword evidence="9" id="KW-0472">Membrane</keyword>
<evidence type="ECO:0000256" key="9">
    <source>
        <dbReference type="PIRNR" id="PIRNR017016"/>
    </source>
</evidence>
<keyword evidence="11" id="KW-1185">Reference proteome</keyword>
<evidence type="ECO:0000256" key="8">
    <source>
        <dbReference type="ARBA" id="ARBA00023157"/>
    </source>
</evidence>
<dbReference type="RefSeq" id="XP_064767827.1">
    <property type="nucleotide sequence ID" value="XM_064909974.1"/>
</dbReference>
<dbReference type="InterPro" id="IPR009069">
    <property type="entry name" value="Cys_alpha_HP_mot_SF"/>
</dbReference>
<keyword evidence="7 9" id="KW-0496">Mitochondrion</keyword>
<dbReference type="PROSITE" id="PS51808">
    <property type="entry name" value="CHCH"/>
    <property type="match status" value="2"/>
</dbReference>
<evidence type="ECO:0000256" key="3">
    <source>
        <dbReference type="ARBA" id="ARBA00022448"/>
    </source>
</evidence>
<keyword evidence="3 9" id="KW-0813">Transport</keyword>
<comment type="caution">
    <text evidence="10">The sequence shown here is derived from an EMBL/GenBank/DDBJ whole genome shotgun (WGS) entry which is preliminary data.</text>
</comment>
<proteinExistence type="inferred from homology"/>
<dbReference type="Proteomes" id="UP001498771">
    <property type="component" value="Unassembled WGS sequence"/>
</dbReference>
<organism evidence="10 11">
    <name type="scientific">Myxozyma melibiosi</name>
    <dbReference type="NCBI Taxonomy" id="54550"/>
    <lineage>
        <taxon>Eukaryota</taxon>
        <taxon>Fungi</taxon>
        <taxon>Dikarya</taxon>
        <taxon>Ascomycota</taxon>
        <taxon>Saccharomycotina</taxon>
        <taxon>Lipomycetes</taxon>
        <taxon>Lipomycetales</taxon>
        <taxon>Lipomycetaceae</taxon>
        <taxon>Myxozyma</taxon>
    </lineage>
</organism>
<comment type="function">
    <text evidence="1 9">Accessory subunit of the mitochondrial membrane respiratory chain NADH dehydrogenase (Complex I), that is believed not to be involved in catalysis. Complex I functions in the transfer of electrons from NADH to the respiratory chain. The immediate electron acceptor for the enzyme is believed to be ubiquinone.</text>
</comment>
<evidence type="ECO:0000256" key="6">
    <source>
        <dbReference type="ARBA" id="ARBA00022982"/>
    </source>
</evidence>
<dbReference type="GeneID" id="90035486"/>
<keyword evidence="9" id="KW-0999">Mitochondrion inner membrane</keyword>
<evidence type="ECO:0000256" key="7">
    <source>
        <dbReference type="ARBA" id="ARBA00023128"/>
    </source>
</evidence>
<keyword evidence="5" id="KW-0677">Repeat</keyword>
<evidence type="ECO:0000256" key="1">
    <source>
        <dbReference type="ARBA" id="ARBA00003195"/>
    </source>
</evidence>
<accession>A0ABR1F4M4</accession>
<keyword evidence="6 9" id="KW-0249">Electron transport</keyword>
<dbReference type="SUPFAM" id="SSF47072">
    <property type="entry name" value="Cysteine alpha-hairpin motif"/>
    <property type="match status" value="1"/>
</dbReference>
<name>A0ABR1F4M4_9ASCO</name>
<dbReference type="EMBL" id="JBBJBU010000007">
    <property type="protein sequence ID" value="KAK7204794.1"/>
    <property type="molecule type" value="Genomic_DNA"/>
</dbReference>
<keyword evidence="4 9" id="KW-0679">Respiratory chain</keyword>
<evidence type="ECO:0000256" key="4">
    <source>
        <dbReference type="ARBA" id="ARBA00022660"/>
    </source>
</evidence>
<dbReference type="InterPro" id="IPR016680">
    <property type="entry name" value="NDUFA8"/>
</dbReference>
<evidence type="ECO:0000256" key="5">
    <source>
        <dbReference type="ARBA" id="ARBA00022737"/>
    </source>
</evidence>
<dbReference type="PANTHER" id="PTHR13344:SF0">
    <property type="entry name" value="NADH DEHYDROGENASE [UBIQUINONE] 1 ALPHA SUBCOMPLEX SUBUNIT 8"/>
    <property type="match status" value="1"/>
</dbReference>
<evidence type="ECO:0000256" key="2">
    <source>
        <dbReference type="ARBA" id="ARBA00010705"/>
    </source>
</evidence>
<protein>
    <recommendedName>
        <fullName evidence="9">NADH-ubiquinone oxidoreductase</fullName>
    </recommendedName>
</protein>
<dbReference type="PIRSF" id="PIRSF017016">
    <property type="entry name" value="NDUA8"/>
    <property type="match status" value="1"/>
</dbReference>
<evidence type="ECO:0000313" key="11">
    <source>
        <dbReference type="Proteomes" id="UP001498771"/>
    </source>
</evidence>
<comment type="similarity">
    <text evidence="2 9">Belongs to the complex I NDUFA8 subunit family.</text>
</comment>
<keyword evidence="8" id="KW-1015">Disulfide bond</keyword>
<evidence type="ECO:0000313" key="10">
    <source>
        <dbReference type="EMBL" id="KAK7204794.1"/>
    </source>
</evidence>
<gene>
    <name evidence="10" type="ORF">BZA70DRAFT_184794</name>
</gene>
<sequence>MPSNHLNTLPYYVVDPTPMPEGIPSVPEVGATSAPLLSVSYFIGARCKPYNNNFMLCRSKSKTPEQDCLYEGRRVTRCAISVLEDITKNCEETLKAHVDCLENRNHELDKCRLQEAFLNKCVKKFLNLEKVIPDAEGIPVHLRNVKLVD</sequence>